<evidence type="ECO:0000313" key="4">
    <source>
        <dbReference type="Proteomes" id="UP000606935"/>
    </source>
</evidence>
<dbReference type="InterPro" id="IPR050190">
    <property type="entry name" value="UPF0213_domain"/>
</dbReference>
<dbReference type="Proteomes" id="UP000606935">
    <property type="component" value="Unassembled WGS sequence"/>
</dbReference>
<protein>
    <recommendedName>
        <fullName evidence="2">GIY-YIG domain-containing protein</fullName>
    </recommendedName>
</protein>
<dbReference type="PROSITE" id="PS50164">
    <property type="entry name" value="GIY_YIG"/>
    <property type="match status" value="1"/>
</dbReference>
<evidence type="ECO:0000259" key="2">
    <source>
        <dbReference type="PROSITE" id="PS50164"/>
    </source>
</evidence>
<evidence type="ECO:0000313" key="3">
    <source>
        <dbReference type="EMBL" id="GGO63854.1"/>
    </source>
</evidence>
<organism evidence="3 4">
    <name type="scientific">Bowmanella pacifica</name>
    <dbReference type="NCBI Taxonomy" id="502051"/>
    <lineage>
        <taxon>Bacteria</taxon>
        <taxon>Pseudomonadati</taxon>
        <taxon>Pseudomonadota</taxon>
        <taxon>Gammaproteobacteria</taxon>
        <taxon>Alteromonadales</taxon>
        <taxon>Alteromonadaceae</taxon>
        <taxon>Bowmanella</taxon>
    </lineage>
</organism>
<dbReference type="EMBL" id="BMLS01000001">
    <property type="protein sequence ID" value="GGO63854.1"/>
    <property type="molecule type" value="Genomic_DNA"/>
</dbReference>
<gene>
    <name evidence="3" type="ORF">GCM10010982_01860</name>
</gene>
<dbReference type="PANTHER" id="PTHR34477:SF1">
    <property type="entry name" value="UPF0213 PROTEIN YHBQ"/>
    <property type="match status" value="1"/>
</dbReference>
<comment type="caution">
    <text evidence="3">The sequence shown here is derived from an EMBL/GenBank/DDBJ whole genome shotgun (WGS) entry which is preliminary data.</text>
</comment>
<keyword evidence="4" id="KW-1185">Reference proteome</keyword>
<dbReference type="InterPro" id="IPR035901">
    <property type="entry name" value="GIY-YIG_endonuc_sf"/>
</dbReference>
<dbReference type="Pfam" id="PF01541">
    <property type="entry name" value="GIY-YIG"/>
    <property type="match status" value="1"/>
</dbReference>
<reference evidence="3" key="1">
    <citation type="journal article" date="2014" name="Int. J. Syst. Evol. Microbiol.">
        <title>Complete genome sequence of Corynebacterium casei LMG S-19264T (=DSM 44701T), isolated from a smear-ripened cheese.</title>
        <authorList>
            <consortium name="US DOE Joint Genome Institute (JGI-PGF)"/>
            <person name="Walter F."/>
            <person name="Albersmeier A."/>
            <person name="Kalinowski J."/>
            <person name="Ruckert C."/>
        </authorList>
    </citation>
    <scope>NUCLEOTIDE SEQUENCE</scope>
    <source>
        <strain evidence="3">CGMCC 1.7086</strain>
    </source>
</reference>
<dbReference type="PANTHER" id="PTHR34477">
    <property type="entry name" value="UPF0213 PROTEIN YHBQ"/>
    <property type="match status" value="1"/>
</dbReference>
<dbReference type="SUPFAM" id="SSF82771">
    <property type="entry name" value="GIY-YIG endonuclease"/>
    <property type="match status" value="1"/>
</dbReference>
<dbReference type="CDD" id="cd10456">
    <property type="entry name" value="GIY-YIG_UPF0213"/>
    <property type="match status" value="1"/>
</dbReference>
<dbReference type="InterPro" id="IPR000305">
    <property type="entry name" value="GIY-YIG_endonuc"/>
</dbReference>
<reference evidence="3" key="2">
    <citation type="submission" date="2020-09" db="EMBL/GenBank/DDBJ databases">
        <authorList>
            <person name="Sun Q."/>
            <person name="Zhou Y."/>
        </authorList>
    </citation>
    <scope>NUCLEOTIDE SEQUENCE</scope>
    <source>
        <strain evidence="3">CGMCC 1.7086</strain>
    </source>
</reference>
<sequence length="104" mass="11661">MTDTPTDTCLNTSSTWYLYMIENRLGQWYTGISTDPQRRFTEHQSGGKKAAKALRGKAPLVMRYCQSVGDRAQASRFEYQLKRLSKADKLRLAAGQLSLAQLGG</sequence>
<dbReference type="AlphaFoldDB" id="A0A917YQ92"/>
<dbReference type="Gene3D" id="3.40.1440.10">
    <property type="entry name" value="GIY-YIG endonuclease"/>
    <property type="match status" value="1"/>
</dbReference>
<feature type="domain" description="GIY-YIG" evidence="2">
    <location>
        <begin position="14"/>
        <end position="91"/>
    </location>
</feature>
<accession>A0A917YQ92</accession>
<name>A0A917YQ92_9ALTE</name>
<evidence type="ECO:0000256" key="1">
    <source>
        <dbReference type="ARBA" id="ARBA00007435"/>
    </source>
</evidence>
<proteinExistence type="inferred from homology"/>
<comment type="similarity">
    <text evidence="1">Belongs to the UPF0213 family.</text>
</comment>